<proteinExistence type="predicted"/>
<sequence length="1023" mass="113508">MLEGTADIATSQLEHADRLAPQPTQEPLDLARNSTHEDASEVHDARLESQQLLPKTRRGRGKAVPVSTPSQPCRFFANHGHCRYRDRCRYSHGDVGVVSGHADAETPEAEDAAKQKKPSSGEPTEVCRFYERTGYCRFGRSCRFVHRPRSKTKNARRVGKTALNCQPNQVADSNSPDVSANSTIENFLPRGSDANLTGQPNEVADPNAPLPTRAPARSVSSPNFPGQDPQKRELTEDETLKELRAREIEQFRKRYRRCRKIAADEENGEKFSFVFQPTDPDWPFDVKELTLLVSFPQSYPKEYFTLNVLDEEAALPSVLLRDLNRAVASWLLEKHTTNEKLGQTQLILRPFLRWFDRNLEDLFIEGLRKVKKMQLAEAAGLEFVPFEQLASKADDEPSKTTVSADALCTGTEDARSVEPSARDDPTQNAKAEERAEVDFNGVWRSPSEANPILVGDDSAELEKTRDHETEAEVGGRELSNRKALESHEKTESVEKREGAAKSEQPDAQKPRADILVNQKRGTEIKFRRLELGEGVATLECLKVALRLQCSRCRCNADLTTPPRRRNVVTCGRCSQSGALTFRPNLMHAFNSVVGYLDLTDYRVVDLVLSGCTFALECFGCNKRISTDGIHYGQRRSLWCQFCNAKMAVLMESIKFQQLQPSKAAEGGPCFSVKAPKAVKNVKDPAIQEGKPLPANGICKHYKKSFRWLRFPCCGKAYPCDKCHDEQEGGHEMKFATRMICGHCAKEQPFAAEKPCVGCGSFTTKKPTAHWEGGRGCRDSIKMSRVVRLTLKEGVTLEKLPHQLRLPGCTALVLAPGRAPLCLRCRRTGHIRRECRVPRCDSCRRFGHLRDDCRKTYADVTNGGTADDTSELIMDQDEAEEAAGGRMEGGQPQGRAETPADTPPTKVSATVELPAGDRDVPEPVDNDVARGPALQGDDCEHDYALRRPTLAASQGQDDPEDGEMDAMSGSAKRPLEPTPTQDPGQPGNLLESALHRWQTGTFKKGRRHAAAQGPPEGHASKVPQ</sequence>
<gene>
    <name evidence="1" type="ORF">HPB47_028370</name>
</gene>
<dbReference type="Proteomes" id="UP000805193">
    <property type="component" value="Unassembled WGS sequence"/>
</dbReference>
<dbReference type="EMBL" id="JABSTQ010009975">
    <property type="protein sequence ID" value="KAG0424433.1"/>
    <property type="molecule type" value="Genomic_DNA"/>
</dbReference>
<evidence type="ECO:0000313" key="2">
    <source>
        <dbReference type="Proteomes" id="UP000805193"/>
    </source>
</evidence>
<reference evidence="1 2" key="1">
    <citation type="journal article" date="2020" name="Cell">
        <title>Large-Scale Comparative Analyses of Tick Genomes Elucidate Their Genetic Diversity and Vector Capacities.</title>
        <authorList>
            <consortium name="Tick Genome and Microbiome Consortium (TIGMIC)"/>
            <person name="Jia N."/>
            <person name="Wang J."/>
            <person name="Shi W."/>
            <person name="Du L."/>
            <person name="Sun Y."/>
            <person name="Zhan W."/>
            <person name="Jiang J.F."/>
            <person name="Wang Q."/>
            <person name="Zhang B."/>
            <person name="Ji P."/>
            <person name="Bell-Sakyi L."/>
            <person name="Cui X.M."/>
            <person name="Yuan T.T."/>
            <person name="Jiang B.G."/>
            <person name="Yang W.F."/>
            <person name="Lam T.T."/>
            <person name="Chang Q.C."/>
            <person name="Ding S.J."/>
            <person name="Wang X.J."/>
            <person name="Zhu J.G."/>
            <person name="Ruan X.D."/>
            <person name="Zhao L."/>
            <person name="Wei J.T."/>
            <person name="Ye R.Z."/>
            <person name="Que T.C."/>
            <person name="Du C.H."/>
            <person name="Zhou Y.H."/>
            <person name="Cheng J.X."/>
            <person name="Dai P.F."/>
            <person name="Guo W.B."/>
            <person name="Han X.H."/>
            <person name="Huang E.J."/>
            <person name="Li L.F."/>
            <person name="Wei W."/>
            <person name="Gao Y.C."/>
            <person name="Liu J.Z."/>
            <person name="Shao H.Z."/>
            <person name="Wang X."/>
            <person name="Wang C.C."/>
            <person name="Yang T.C."/>
            <person name="Huo Q.B."/>
            <person name="Li W."/>
            <person name="Chen H.Y."/>
            <person name="Chen S.E."/>
            <person name="Zhou L.G."/>
            <person name="Ni X.B."/>
            <person name="Tian J.H."/>
            <person name="Sheng Y."/>
            <person name="Liu T."/>
            <person name="Pan Y.S."/>
            <person name="Xia L.Y."/>
            <person name="Li J."/>
            <person name="Zhao F."/>
            <person name="Cao W.C."/>
        </authorList>
    </citation>
    <scope>NUCLEOTIDE SEQUENCE [LARGE SCALE GENOMIC DNA]</scope>
    <source>
        <strain evidence="1">Iper-2018</strain>
    </source>
</reference>
<evidence type="ECO:0000313" key="1">
    <source>
        <dbReference type="EMBL" id="KAG0424433.1"/>
    </source>
</evidence>
<accession>A0AC60PTF5</accession>
<keyword evidence="2" id="KW-1185">Reference proteome</keyword>
<protein>
    <submittedName>
        <fullName evidence="1">Uncharacterized protein</fullName>
    </submittedName>
</protein>
<name>A0AC60PTF5_IXOPE</name>
<comment type="caution">
    <text evidence="1">The sequence shown here is derived from an EMBL/GenBank/DDBJ whole genome shotgun (WGS) entry which is preliminary data.</text>
</comment>
<organism evidence="1 2">
    <name type="scientific">Ixodes persulcatus</name>
    <name type="common">Taiga tick</name>
    <dbReference type="NCBI Taxonomy" id="34615"/>
    <lineage>
        <taxon>Eukaryota</taxon>
        <taxon>Metazoa</taxon>
        <taxon>Ecdysozoa</taxon>
        <taxon>Arthropoda</taxon>
        <taxon>Chelicerata</taxon>
        <taxon>Arachnida</taxon>
        <taxon>Acari</taxon>
        <taxon>Parasitiformes</taxon>
        <taxon>Ixodida</taxon>
        <taxon>Ixodoidea</taxon>
        <taxon>Ixodidae</taxon>
        <taxon>Ixodinae</taxon>
        <taxon>Ixodes</taxon>
    </lineage>
</organism>